<name>M5UAL9_9BACT</name>
<comment type="caution">
    <text evidence="1">The sequence shown here is derived from an EMBL/GenBank/DDBJ whole genome shotgun (WGS) entry which is preliminary data.</text>
</comment>
<proteinExistence type="predicted"/>
<dbReference type="Proteomes" id="UP000011885">
    <property type="component" value="Unassembled WGS sequence"/>
</dbReference>
<evidence type="ECO:0000313" key="2">
    <source>
        <dbReference type="Proteomes" id="UP000011885"/>
    </source>
</evidence>
<dbReference type="AlphaFoldDB" id="M5UAL9"/>
<reference evidence="1 2" key="1">
    <citation type="journal article" date="2013" name="Mar. Genomics">
        <title>Expression of sulfatases in Rhodopirellula baltica and the diversity of sulfatases in the genus Rhodopirellula.</title>
        <authorList>
            <person name="Wegner C.E."/>
            <person name="Richter-Heitmann T."/>
            <person name="Klindworth A."/>
            <person name="Klockow C."/>
            <person name="Richter M."/>
            <person name="Achstetter T."/>
            <person name="Glockner F.O."/>
            <person name="Harder J."/>
        </authorList>
    </citation>
    <scope>NUCLEOTIDE SEQUENCE [LARGE SCALE GENOMIC DNA]</scope>
    <source>
        <strain evidence="1 2">SM41</strain>
    </source>
</reference>
<dbReference type="EMBL" id="ANOH01000004">
    <property type="protein sequence ID" value="EMI58470.1"/>
    <property type="molecule type" value="Genomic_DNA"/>
</dbReference>
<accession>M5UAL9</accession>
<protein>
    <submittedName>
        <fullName evidence="1">Uncharacterized protein</fullName>
    </submittedName>
</protein>
<gene>
    <name evidence="1" type="ORF">RSSM_00078</name>
</gene>
<keyword evidence="2" id="KW-1185">Reference proteome</keyword>
<evidence type="ECO:0000313" key="1">
    <source>
        <dbReference type="EMBL" id="EMI58470.1"/>
    </source>
</evidence>
<organism evidence="1 2">
    <name type="scientific">Rhodopirellula sallentina SM41</name>
    <dbReference type="NCBI Taxonomy" id="1263870"/>
    <lineage>
        <taxon>Bacteria</taxon>
        <taxon>Pseudomonadati</taxon>
        <taxon>Planctomycetota</taxon>
        <taxon>Planctomycetia</taxon>
        <taxon>Pirellulales</taxon>
        <taxon>Pirellulaceae</taxon>
        <taxon>Rhodopirellula</taxon>
    </lineage>
</organism>
<dbReference type="PATRIC" id="fig|1263870.3.peg.85"/>
<sequence>MNNGTGDGTIDGLWLKHRHVSFEWFWQKSLKILATAAAAFVF</sequence>